<feature type="compositionally biased region" description="Basic residues" evidence="1">
    <location>
        <begin position="19"/>
        <end position="31"/>
    </location>
</feature>
<name>A0A6J4TX40_9BACT</name>
<protein>
    <submittedName>
        <fullName evidence="2">Uncharacterized protein</fullName>
    </submittedName>
</protein>
<reference evidence="2" key="1">
    <citation type="submission" date="2020-02" db="EMBL/GenBank/DDBJ databases">
        <authorList>
            <person name="Meier V. D."/>
        </authorList>
    </citation>
    <scope>NUCLEOTIDE SEQUENCE</scope>
    <source>
        <strain evidence="2">AVDCRST_MAG73</strain>
    </source>
</reference>
<feature type="region of interest" description="Disordered" evidence="1">
    <location>
        <begin position="1"/>
        <end position="52"/>
    </location>
</feature>
<sequence length="52" mass="5747">VREGATRRGSIRPAPRRVGWPRRGRNAHRGAGRGMVLGPRHVLSKSKVEPPL</sequence>
<organism evidence="2">
    <name type="scientific">uncultured Thermomicrobiales bacterium</name>
    <dbReference type="NCBI Taxonomy" id="1645740"/>
    <lineage>
        <taxon>Bacteria</taxon>
        <taxon>Pseudomonadati</taxon>
        <taxon>Thermomicrobiota</taxon>
        <taxon>Thermomicrobia</taxon>
        <taxon>Thermomicrobiales</taxon>
        <taxon>environmental samples</taxon>
    </lineage>
</organism>
<dbReference type="EMBL" id="CADCWE010000067">
    <property type="protein sequence ID" value="CAA9532677.1"/>
    <property type="molecule type" value="Genomic_DNA"/>
</dbReference>
<gene>
    <name evidence="2" type="ORF">AVDCRST_MAG73-1103</name>
</gene>
<proteinExistence type="predicted"/>
<feature type="non-terminal residue" evidence="2">
    <location>
        <position position="52"/>
    </location>
</feature>
<evidence type="ECO:0000313" key="2">
    <source>
        <dbReference type="EMBL" id="CAA9532677.1"/>
    </source>
</evidence>
<evidence type="ECO:0000256" key="1">
    <source>
        <dbReference type="SAM" id="MobiDB-lite"/>
    </source>
</evidence>
<feature type="non-terminal residue" evidence="2">
    <location>
        <position position="1"/>
    </location>
</feature>
<dbReference type="AlphaFoldDB" id="A0A6J4TX40"/>
<accession>A0A6J4TX40</accession>